<gene>
    <name evidence="3" type="primary">tsaB</name>
    <name evidence="3" type="ORF">DDE23_18905</name>
</gene>
<dbReference type="InterPro" id="IPR022496">
    <property type="entry name" value="T6A_TsaB"/>
</dbReference>
<feature type="domain" description="Gcp-like" evidence="2">
    <location>
        <begin position="41"/>
        <end position="152"/>
    </location>
</feature>
<comment type="caution">
    <text evidence="3">The sequence shown here is derived from an EMBL/GenBank/DDBJ whole genome shotgun (WGS) entry which is preliminary data.</text>
</comment>
<dbReference type="RefSeq" id="WP_107754869.1">
    <property type="nucleotide sequence ID" value="NZ_QBKF01000017.1"/>
</dbReference>
<dbReference type="AlphaFoldDB" id="A0A2T7UMI2"/>
<organism evidence="3 4">
    <name type="scientific">Pararhodobacter aggregans</name>
    <dbReference type="NCBI Taxonomy" id="404875"/>
    <lineage>
        <taxon>Bacteria</taxon>
        <taxon>Pseudomonadati</taxon>
        <taxon>Pseudomonadota</taxon>
        <taxon>Alphaproteobacteria</taxon>
        <taxon>Rhodobacterales</taxon>
        <taxon>Paracoccaceae</taxon>
        <taxon>Pararhodobacter</taxon>
    </lineage>
</organism>
<dbReference type="PANTHER" id="PTHR11735">
    <property type="entry name" value="TRNA N6-ADENOSINE THREONYLCARBAMOYLTRANSFERASE"/>
    <property type="match status" value="1"/>
</dbReference>
<evidence type="ECO:0000259" key="2">
    <source>
        <dbReference type="Pfam" id="PF00814"/>
    </source>
</evidence>
<proteinExistence type="predicted"/>
<dbReference type="SUPFAM" id="SSF53067">
    <property type="entry name" value="Actin-like ATPase domain"/>
    <property type="match status" value="1"/>
</dbReference>
<dbReference type="OrthoDB" id="9809995at2"/>
<sequence>MLSDPVILGFDSSGPWIEAAVIRGDETLALRRIEMAKGQGEALPGVLAGALAEAGLGWQDLSALGVGTGPGNFTGIRIATAMARGLALGLGIPAIGVTRFEAMALGGPLLPVIVPALRGRSWMAMPGEAPVQTDTPPAEAIGEGLTPPAHPLALAIAQLARARQGTPQPRPAPLYLRDADAAPSSEPPPVLIG</sequence>
<evidence type="ECO:0000313" key="4">
    <source>
        <dbReference type="Proteomes" id="UP000244810"/>
    </source>
</evidence>
<dbReference type="NCBIfam" id="TIGR03725">
    <property type="entry name" value="T6A_YeaZ"/>
    <property type="match status" value="1"/>
</dbReference>
<keyword evidence="3" id="KW-0808">Transferase</keyword>
<dbReference type="Gene3D" id="3.30.420.40">
    <property type="match status" value="1"/>
</dbReference>
<protein>
    <submittedName>
        <fullName evidence="3">tRNA (Adenosine(37)-N6)-threonylcarbamoyltransferase complex dimerization subunit type 1 TsaB</fullName>
    </submittedName>
</protein>
<dbReference type="GO" id="GO:0016740">
    <property type="term" value="F:transferase activity"/>
    <property type="evidence" value="ECO:0007669"/>
    <property type="project" value="UniProtKB-KW"/>
</dbReference>
<dbReference type="GO" id="GO:0005829">
    <property type="term" value="C:cytosol"/>
    <property type="evidence" value="ECO:0007669"/>
    <property type="project" value="TreeGrafter"/>
</dbReference>
<dbReference type="InterPro" id="IPR043129">
    <property type="entry name" value="ATPase_NBD"/>
</dbReference>
<dbReference type="EMBL" id="QDDR01000011">
    <property type="protein sequence ID" value="PVE45887.1"/>
    <property type="molecule type" value="Genomic_DNA"/>
</dbReference>
<evidence type="ECO:0000256" key="1">
    <source>
        <dbReference type="SAM" id="MobiDB-lite"/>
    </source>
</evidence>
<feature type="region of interest" description="Disordered" evidence="1">
    <location>
        <begin position="161"/>
        <end position="193"/>
    </location>
</feature>
<dbReference type="Proteomes" id="UP000244810">
    <property type="component" value="Unassembled WGS sequence"/>
</dbReference>
<dbReference type="Pfam" id="PF00814">
    <property type="entry name" value="TsaD"/>
    <property type="match status" value="1"/>
</dbReference>
<dbReference type="GO" id="GO:0002949">
    <property type="term" value="P:tRNA threonylcarbamoyladenosine modification"/>
    <property type="evidence" value="ECO:0007669"/>
    <property type="project" value="InterPro"/>
</dbReference>
<keyword evidence="4" id="KW-1185">Reference proteome</keyword>
<dbReference type="InterPro" id="IPR000905">
    <property type="entry name" value="Gcp-like_dom"/>
</dbReference>
<name>A0A2T7UMI2_9RHOB</name>
<accession>A0A2T7UMI2</accession>
<dbReference type="PANTHER" id="PTHR11735:SF11">
    <property type="entry name" value="TRNA THREONYLCARBAMOYLADENOSINE BIOSYNTHESIS PROTEIN TSAB"/>
    <property type="match status" value="1"/>
</dbReference>
<reference evidence="3 4" key="1">
    <citation type="journal article" date="2011" name="Syst. Appl. Microbiol.">
        <title>Defluviimonas denitrificans gen. nov., sp. nov., and Pararhodobacter aggregans gen. nov., sp. nov., non-phototrophic Rhodobacteraceae from the biofilter of a marine aquaculture.</title>
        <authorList>
            <person name="Foesel B.U."/>
            <person name="Drake H.L."/>
            <person name="Schramm A."/>
        </authorList>
    </citation>
    <scope>NUCLEOTIDE SEQUENCE [LARGE SCALE GENOMIC DNA]</scope>
    <source>
        <strain evidence="3 4">D1-19</strain>
    </source>
</reference>
<evidence type="ECO:0000313" key="3">
    <source>
        <dbReference type="EMBL" id="PVE45887.1"/>
    </source>
</evidence>